<protein>
    <submittedName>
        <fullName evidence="1">Uncharacterized protein</fullName>
    </submittedName>
</protein>
<name>A0A0F9WL16_9ZZZZ</name>
<accession>A0A0F9WL16</accession>
<evidence type="ECO:0000313" key="1">
    <source>
        <dbReference type="EMBL" id="KKN79218.1"/>
    </source>
</evidence>
<organism evidence="1">
    <name type="scientific">marine sediment metagenome</name>
    <dbReference type="NCBI Taxonomy" id="412755"/>
    <lineage>
        <taxon>unclassified sequences</taxon>
        <taxon>metagenomes</taxon>
        <taxon>ecological metagenomes</taxon>
    </lineage>
</organism>
<comment type="caution">
    <text evidence="1">The sequence shown here is derived from an EMBL/GenBank/DDBJ whole genome shotgun (WGS) entry which is preliminary data.</text>
</comment>
<gene>
    <name evidence="1" type="ORF">LCGC14_0342350</name>
</gene>
<proteinExistence type="predicted"/>
<dbReference type="EMBL" id="LAZR01000251">
    <property type="protein sequence ID" value="KKN79218.1"/>
    <property type="molecule type" value="Genomic_DNA"/>
</dbReference>
<sequence length="84" mass="9858">MKEFANGFDSWQRTHYAIARAITLEMLKEHDSPNKLYFILKNQGEEGMYNFAVVLTDEFESVNMPVVSNDEFIDELEIFFQSNI</sequence>
<dbReference type="AlphaFoldDB" id="A0A0F9WL16"/>
<reference evidence="1" key="1">
    <citation type="journal article" date="2015" name="Nature">
        <title>Complex archaea that bridge the gap between prokaryotes and eukaryotes.</title>
        <authorList>
            <person name="Spang A."/>
            <person name="Saw J.H."/>
            <person name="Jorgensen S.L."/>
            <person name="Zaremba-Niedzwiedzka K."/>
            <person name="Martijn J."/>
            <person name="Lind A.E."/>
            <person name="van Eijk R."/>
            <person name="Schleper C."/>
            <person name="Guy L."/>
            <person name="Ettema T.J."/>
        </authorList>
    </citation>
    <scope>NUCLEOTIDE SEQUENCE</scope>
</reference>